<evidence type="ECO:0000313" key="2">
    <source>
        <dbReference type="EMBL" id="AOS61130.1"/>
    </source>
</evidence>
<dbReference type="KEGG" id="ahm:TL08_01450"/>
<dbReference type="Gene3D" id="3.40.50.300">
    <property type="entry name" value="P-loop containing nucleotide triphosphate hydrolases"/>
    <property type="match status" value="1"/>
</dbReference>
<dbReference type="InterPro" id="IPR059050">
    <property type="entry name" value="Rv3660c_N"/>
</dbReference>
<organism evidence="2 3">
    <name type="scientific">Actinoalloteichus hymeniacidonis</name>
    <dbReference type="NCBI Taxonomy" id="340345"/>
    <lineage>
        <taxon>Bacteria</taxon>
        <taxon>Bacillati</taxon>
        <taxon>Actinomycetota</taxon>
        <taxon>Actinomycetes</taxon>
        <taxon>Pseudonocardiales</taxon>
        <taxon>Pseudonocardiaceae</taxon>
        <taxon>Actinoalloteichus</taxon>
    </lineage>
</organism>
<keyword evidence="2" id="KW-0067">ATP-binding</keyword>
<evidence type="ECO:0000313" key="3">
    <source>
        <dbReference type="Proteomes" id="UP000095210"/>
    </source>
</evidence>
<dbReference type="SUPFAM" id="SSF52172">
    <property type="entry name" value="CheY-like"/>
    <property type="match status" value="1"/>
</dbReference>
<dbReference type="GO" id="GO:0004386">
    <property type="term" value="F:helicase activity"/>
    <property type="evidence" value="ECO:0007669"/>
    <property type="project" value="UniProtKB-KW"/>
</dbReference>
<dbReference type="Pfam" id="PF26563">
    <property type="entry name" value="Rv3660c_N"/>
    <property type="match status" value="1"/>
</dbReference>
<dbReference type="Pfam" id="PF06564">
    <property type="entry name" value="CBP_BcsQ"/>
    <property type="match status" value="1"/>
</dbReference>
<proteinExistence type="predicted"/>
<keyword evidence="2" id="KW-0547">Nucleotide-binding</keyword>
<dbReference type="InterPro" id="IPR022521">
    <property type="entry name" value="Rv3660c"/>
</dbReference>
<accession>A0AAC9HLK9</accession>
<dbReference type="NCBIfam" id="TIGR03815">
    <property type="entry name" value="CpaE_hom_Actino"/>
    <property type="match status" value="1"/>
</dbReference>
<dbReference type="PANTHER" id="PTHR43384:SF11">
    <property type="entry name" value="SEPTUM SITE DETERMINING PROTEIN"/>
    <property type="match status" value="1"/>
</dbReference>
<dbReference type="EMBL" id="CP014859">
    <property type="protein sequence ID" value="AOS61130.1"/>
    <property type="molecule type" value="Genomic_DNA"/>
</dbReference>
<keyword evidence="3" id="KW-1185">Reference proteome</keyword>
<dbReference type="GO" id="GO:0009898">
    <property type="term" value="C:cytoplasmic side of plasma membrane"/>
    <property type="evidence" value="ECO:0007669"/>
    <property type="project" value="TreeGrafter"/>
</dbReference>
<sequence>MVLTGVADPLRRREADETGVREMSTERVLMLAHDAELVDELLRMAAAAECEVERPADVVAARASWRSATLIVLDAVELHNVAVAGLSRRAGVLVVCTSPPGEDVWRAAVALGVDAVLLLPRDEDRLVEALADAAERPEGRGMVLAVLGARGGAGASVFAAALAKVSAERAERVLLIDGDPLGGGLDLVLGAEERSGLRWSGLGAVGGRLAAATLRAALPGQDVGNGTVTILSCDRDRRSEPTSEAVHTVVTTAHRAGDTVVCDLPRSLPDHAVATLSKVDLLVMVIPAEVRACAAGAALLARLRIHDPPLQLVVRGPAPGGLTTADVHRALGVPIAAAMRPEPGLSAALEHGGLRVRSDGPLAKAAAAVLDLARRNDLRSSS</sequence>
<dbReference type="SUPFAM" id="SSF52540">
    <property type="entry name" value="P-loop containing nucleoside triphosphate hydrolases"/>
    <property type="match status" value="1"/>
</dbReference>
<evidence type="ECO:0000259" key="1">
    <source>
        <dbReference type="Pfam" id="PF26563"/>
    </source>
</evidence>
<gene>
    <name evidence="2" type="ORF">TL08_01450</name>
</gene>
<dbReference type="GO" id="GO:0005829">
    <property type="term" value="C:cytosol"/>
    <property type="evidence" value="ECO:0007669"/>
    <property type="project" value="TreeGrafter"/>
</dbReference>
<reference evidence="3" key="1">
    <citation type="submission" date="2016-03" db="EMBL/GenBank/DDBJ databases">
        <title>Complete genome sequence of the type strain Actinoalloteichus hymeniacidonis DSM 45092.</title>
        <authorList>
            <person name="Schaffert L."/>
            <person name="Albersmeier A."/>
            <person name="Winkler A."/>
            <person name="Kalinowski J."/>
            <person name="Zotchev S."/>
            <person name="Ruckert C."/>
        </authorList>
    </citation>
    <scope>NUCLEOTIDE SEQUENCE [LARGE SCALE GENOMIC DNA]</scope>
    <source>
        <strain evidence="3">HPA177(T) (DSM 45092(T))</strain>
    </source>
</reference>
<feature type="domain" description="Rv3660c-like CheY-like N-terminal" evidence="1">
    <location>
        <begin position="32"/>
        <end position="140"/>
    </location>
</feature>
<dbReference type="GO" id="GO:0005524">
    <property type="term" value="F:ATP binding"/>
    <property type="evidence" value="ECO:0007669"/>
    <property type="project" value="TreeGrafter"/>
</dbReference>
<name>A0AAC9HLK9_9PSEU</name>
<dbReference type="CDD" id="cd01983">
    <property type="entry name" value="SIMIBI"/>
    <property type="match status" value="1"/>
</dbReference>
<dbReference type="PANTHER" id="PTHR43384">
    <property type="entry name" value="SEPTUM SITE-DETERMINING PROTEIN MIND HOMOLOG, CHLOROPLASTIC-RELATED"/>
    <property type="match status" value="1"/>
</dbReference>
<dbReference type="InterPro" id="IPR050625">
    <property type="entry name" value="ParA/MinD_ATPase"/>
</dbReference>
<keyword evidence="2" id="KW-0347">Helicase</keyword>
<protein>
    <submittedName>
        <fullName evidence="2">Helicase/secretion neighborhood CpaE-like protein</fullName>
    </submittedName>
</protein>
<dbReference type="AlphaFoldDB" id="A0AAC9HLK9"/>
<dbReference type="InterPro" id="IPR017746">
    <property type="entry name" value="Cellulose_synthase_operon_BcsQ"/>
</dbReference>
<dbReference type="InterPro" id="IPR027417">
    <property type="entry name" value="P-loop_NTPase"/>
</dbReference>
<keyword evidence="2" id="KW-0378">Hydrolase</keyword>
<dbReference type="InterPro" id="IPR011006">
    <property type="entry name" value="CheY-like_superfamily"/>
</dbReference>
<dbReference type="Proteomes" id="UP000095210">
    <property type="component" value="Chromosome"/>
</dbReference>
<dbReference type="GO" id="GO:0016887">
    <property type="term" value="F:ATP hydrolysis activity"/>
    <property type="evidence" value="ECO:0007669"/>
    <property type="project" value="TreeGrafter"/>
</dbReference>
<dbReference type="GO" id="GO:0051782">
    <property type="term" value="P:negative regulation of cell division"/>
    <property type="evidence" value="ECO:0007669"/>
    <property type="project" value="TreeGrafter"/>
</dbReference>